<name>A0A396GX24_MEDTR</name>
<dbReference type="GO" id="GO:0003676">
    <property type="term" value="F:nucleic acid binding"/>
    <property type="evidence" value="ECO:0007669"/>
    <property type="project" value="InterPro"/>
</dbReference>
<keyword evidence="3" id="KW-0175">Coiled coil</keyword>
<proteinExistence type="inferred from homology"/>
<dbReference type="Proteomes" id="UP000265566">
    <property type="component" value="Chromosome 7"/>
</dbReference>
<evidence type="ECO:0000256" key="2">
    <source>
        <dbReference type="ARBA" id="ARBA00008372"/>
    </source>
</evidence>
<dbReference type="PANTHER" id="PTHR15092:SF42">
    <property type="entry name" value="POLY(A)-SPECIFIC RIBONUCLEASE PARN-LIKE"/>
    <property type="match status" value="1"/>
</dbReference>
<dbReference type="OrthoDB" id="1432093at2759"/>
<dbReference type="InterPro" id="IPR036397">
    <property type="entry name" value="RNaseH_sf"/>
</dbReference>
<protein>
    <submittedName>
        <fullName evidence="4">Putative poly(A)-specific ribonuclease</fullName>
        <ecNumber evidence="4">3.1.13.4</ecNumber>
    </submittedName>
</protein>
<dbReference type="Gramene" id="rna40069">
    <property type="protein sequence ID" value="RHN45686.1"/>
    <property type="gene ID" value="gene40069"/>
</dbReference>
<dbReference type="SUPFAM" id="SSF53098">
    <property type="entry name" value="Ribonuclease H-like"/>
    <property type="match status" value="1"/>
</dbReference>
<sequence>MASSSLFHFLLHHQKRSLCTKISSSKWKVKQVTISNFNDSLEEIKTNISNSDFIAISMEKTGSSSTTPWHRVQPFDTAETAYLKASQSAQRFQLLQFAVCPFSVTDSNNLVAHPYNFLLFPRDELKLGMPAYSFLCQTSHLATMARQGFDFNACIYEGISYLSRAQESVAKIRLGTSSPSLGVMKSSSPPTVADTVFIERIRSRIKHWRNTCKNSGTKTSKDDELINSIRNIISGSEQFKLRPCLNVDVCSDRQVQLILQMVVDFSDDLLPLVIPSKGGTTQAVRVVLTKSREDKEVLERELRSLEEEESKKIRGFREVIDLISASQKPVISHNCLNDCTLIHSKFIAPLPSEVDEFVSSLCKIFPKVIDVNYLLKKSGTMKKVTNIRNALSYMNTHFLALVEMEIPDQDTINKGKIDGLDALRLSYLFMKLCSVLKISPVVTESGNRQLAPQLEDFTNVFHSCSANIQESSCNEDVSVWTNNTRKANCEHLVFLWGFKFGMTAGMLKSVLRESHDIFLEEFDVKFVDKSCAFVVFWEPGLSKDFLNVMNDEQISGGLKELVSDGLRVTGYETYRTMCRLGLWEIDLAESLEKSLECSLNDTDIHSERKPEIPWCNDNVINLDDL</sequence>
<evidence type="ECO:0000256" key="3">
    <source>
        <dbReference type="SAM" id="Coils"/>
    </source>
</evidence>
<evidence type="ECO:0000313" key="4">
    <source>
        <dbReference type="EMBL" id="RHN45686.1"/>
    </source>
</evidence>
<reference evidence="4" key="1">
    <citation type="journal article" date="2018" name="Nat. Plants">
        <title>Whole-genome landscape of Medicago truncatula symbiotic genes.</title>
        <authorList>
            <person name="Pecrix Y."/>
            <person name="Gamas P."/>
            <person name="Carrere S."/>
        </authorList>
    </citation>
    <scope>NUCLEOTIDE SEQUENCE</scope>
    <source>
        <tissue evidence="4">Leaves</tissue>
    </source>
</reference>
<dbReference type="EC" id="3.1.13.4" evidence="4"/>
<dbReference type="Gene3D" id="3.30.420.10">
    <property type="entry name" value="Ribonuclease H-like superfamily/Ribonuclease H"/>
    <property type="match status" value="2"/>
</dbReference>
<gene>
    <name evidence="4" type="ORF">MtrunA17_Chr7g0234031</name>
</gene>
<evidence type="ECO:0000256" key="1">
    <source>
        <dbReference type="ARBA" id="ARBA00001968"/>
    </source>
</evidence>
<accession>A0A396GX24</accession>
<dbReference type="GO" id="GO:0004535">
    <property type="term" value="F:poly(A)-specific ribonuclease activity"/>
    <property type="evidence" value="ECO:0007669"/>
    <property type="project" value="UniProtKB-EC"/>
</dbReference>
<comment type="similarity">
    <text evidence="2">Belongs to the CAF1 family.</text>
</comment>
<dbReference type="InterPro" id="IPR012337">
    <property type="entry name" value="RNaseH-like_sf"/>
</dbReference>
<dbReference type="EMBL" id="PSQE01000007">
    <property type="protein sequence ID" value="RHN45686.1"/>
    <property type="molecule type" value="Genomic_DNA"/>
</dbReference>
<keyword evidence="4" id="KW-0378">Hydrolase</keyword>
<dbReference type="InterPro" id="IPR051181">
    <property type="entry name" value="CAF1_poly(A)_ribonucleases"/>
</dbReference>
<comment type="cofactor">
    <cofactor evidence="1">
        <name>a divalent metal cation</name>
        <dbReference type="ChEBI" id="CHEBI:60240"/>
    </cofactor>
</comment>
<organism evidence="4">
    <name type="scientific">Medicago truncatula</name>
    <name type="common">Barrel medic</name>
    <name type="synonym">Medicago tribuloides</name>
    <dbReference type="NCBI Taxonomy" id="3880"/>
    <lineage>
        <taxon>Eukaryota</taxon>
        <taxon>Viridiplantae</taxon>
        <taxon>Streptophyta</taxon>
        <taxon>Embryophyta</taxon>
        <taxon>Tracheophyta</taxon>
        <taxon>Spermatophyta</taxon>
        <taxon>Magnoliopsida</taxon>
        <taxon>eudicotyledons</taxon>
        <taxon>Gunneridae</taxon>
        <taxon>Pentapetalae</taxon>
        <taxon>rosids</taxon>
        <taxon>fabids</taxon>
        <taxon>Fabales</taxon>
        <taxon>Fabaceae</taxon>
        <taxon>Papilionoideae</taxon>
        <taxon>50 kb inversion clade</taxon>
        <taxon>NPAAA clade</taxon>
        <taxon>Hologalegina</taxon>
        <taxon>IRL clade</taxon>
        <taxon>Trifolieae</taxon>
        <taxon>Medicago</taxon>
    </lineage>
</organism>
<comment type="caution">
    <text evidence="4">The sequence shown here is derived from an EMBL/GenBank/DDBJ whole genome shotgun (WGS) entry which is preliminary data.</text>
</comment>
<dbReference type="AlphaFoldDB" id="A0A396GX24"/>
<dbReference type="PANTHER" id="PTHR15092">
    <property type="entry name" value="POLY A -SPECIFIC RIBONUCLEASE/TARGET OF EGR1, MEMBER 1"/>
    <property type="match status" value="1"/>
</dbReference>
<dbReference type="InterPro" id="IPR006941">
    <property type="entry name" value="RNase_CAF1"/>
</dbReference>
<feature type="coiled-coil region" evidence="3">
    <location>
        <begin position="288"/>
        <end position="315"/>
    </location>
</feature>
<dbReference type="Pfam" id="PF04857">
    <property type="entry name" value="CAF1"/>
    <property type="match status" value="1"/>
</dbReference>